<keyword evidence="3" id="KW-1185">Reference proteome</keyword>
<feature type="compositionally biased region" description="Basic and acidic residues" evidence="1">
    <location>
        <begin position="147"/>
        <end position="163"/>
    </location>
</feature>
<proteinExistence type="predicted"/>
<name>A0AAD6S4B1_9AGAR</name>
<evidence type="ECO:0000313" key="2">
    <source>
        <dbReference type="EMBL" id="KAJ7020253.1"/>
    </source>
</evidence>
<protein>
    <submittedName>
        <fullName evidence="2">Uncharacterized protein</fullName>
    </submittedName>
</protein>
<reference evidence="2" key="1">
    <citation type="submission" date="2023-03" db="EMBL/GenBank/DDBJ databases">
        <title>Massive genome expansion in bonnet fungi (Mycena s.s.) driven by repeated elements and novel gene families across ecological guilds.</title>
        <authorList>
            <consortium name="Lawrence Berkeley National Laboratory"/>
            <person name="Harder C.B."/>
            <person name="Miyauchi S."/>
            <person name="Viragh M."/>
            <person name="Kuo A."/>
            <person name="Thoen E."/>
            <person name="Andreopoulos B."/>
            <person name="Lu D."/>
            <person name="Skrede I."/>
            <person name="Drula E."/>
            <person name="Henrissat B."/>
            <person name="Morin E."/>
            <person name="Kohler A."/>
            <person name="Barry K."/>
            <person name="LaButti K."/>
            <person name="Morin E."/>
            <person name="Salamov A."/>
            <person name="Lipzen A."/>
            <person name="Mereny Z."/>
            <person name="Hegedus B."/>
            <person name="Baldrian P."/>
            <person name="Stursova M."/>
            <person name="Weitz H."/>
            <person name="Taylor A."/>
            <person name="Grigoriev I.V."/>
            <person name="Nagy L.G."/>
            <person name="Martin F."/>
            <person name="Kauserud H."/>
        </authorList>
    </citation>
    <scope>NUCLEOTIDE SEQUENCE</scope>
    <source>
        <strain evidence="2">CBHHK200</strain>
    </source>
</reference>
<evidence type="ECO:0000313" key="3">
    <source>
        <dbReference type="Proteomes" id="UP001218188"/>
    </source>
</evidence>
<feature type="region of interest" description="Disordered" evidence="1">
    <location>
        <begin position="213"/>
        <end position="397"/>
    </location>
</feature>
<organism evidence="2 3">
    <name type="scientific">Mycena alexandri</name>
    <dbReference type="NCBI Taxonomy" id="1745969"/>
    <lineage>
        <taxon>Eukaryota</taxon>
        <taxon>Fungi</taxon>
        <taxon>Dikarya</taxon>
        <taxon>Basidiomycota</taxon>
        <taxon>Agaricomycotina</taxon>
        <taxon>Agaricomycetes</taxon>
        <taxon>Agaricomycetidae</taxon>
        <taxon>Agaricales</taxon>
        <taxon>Marasmiineae</taxon>
        <taxon>Mycenaceae</taxon>
        <taxon>Mycena</taxon>
    </lineage>
</organism>
<feature type="compositionally biased region" description="Polar residues" evidence="1">
    <location>
        <begin position="362"/>
        <end position="381"/>
    </location>
</feature>
<feature type="compositionally biased region" description="Polar residues" evidence="1">
    <location>
        <begin position="261"/>
        <end position="281"/>
    </location>
</feature>
<feature type="compositionally biased region" description="Basic residues" evidence="1">
    <location>
        <begin position="91"/>
        <end position="102"/>
    </location>
</feature>
<feature type="compositionally biased region" description="Basic and acidic residues" evidence="1">
    <location>
        <begin position="51"/>
        <end position="71"/>
    </location>
</feature>
<evidence type="ECO:0000256" key="1">
    <source>
        <dbReference type="SAM" id="MobiDB-lite"/>
    </source>
</evidence>
<dbReference type="Proteomes" id="UP001218188">
    <property type="component" value="Unassembled WGS sequence"/>
</dbReference>
<feature type="region of interest" description="Disordered" evidence="1">
    <location>
        <begin position="122"/>
        <end position="185"/>
    </location>
</feature>
<dbReference type="AlphaFoldDB" id="A0AAD6S4B1"/>
<sequence length="397" mass="44808">MPPLIRPKTSFRNLRLPDELKDESHLLRRATNEIGALESELKSELDTALKEDTRPRAEKLRDDHNDLEARYNRQVSRGPTDPALKGDLVQHKKRSKHVHKQYSKSSEETRLLREKAAREFAAGQLTEADVEEERRKRLEEATEAEWDDRYDRYDRQTGSHRYPDGTSRPPVPQSYSSPHLPHRSRSVQVYGPNHVMAGQPIVTATGTHIIGRESIEEYDRAPVIPSLPHPRRRSPPKPPRNPNEPARIRQPRGPPRGEQLRAQNPPQFGGNQPDYMQTTRVYGSHHTPERRENQNFNTRQGSGHSPYASMSTPAVNHPVQYPSHSNYPYPGPPTSNYGPPQGGSTYGQPQASGSGSGLPAHAQNSQFQPGPPSSNFYQQQPPWAYGGHPNNPYGQGY</sequence>
<accession>A0AAD6S4B1</accession>
<comment type="caution">
    <text evidence="2">The sequence shown here is derived from an EMBL/GenBank/DDBJ whole genome shotgun (WGS) entry which is preliminary data.</text>
</comment>
<feature type="compositionally biased region" description="Polar residues" evidence="1">
    <location>
        <begin position="294"/>
        <end position="314"/>
    </location>
</feature>
<feature type="region of interest" description="Disordered" evidence="1">
    <location>
        <begin position="51"/>
        <end position="110"/>
    </location>
</feature>
<dbReference type="EMBL" id="JARJCM010000269">
    <property type="protein sequence ID" value="KAJ7020253.1"/>
    <property type="molecule type" value="Genomic_DNA"/>
</dbReference>
<gene>
    <name evidence="2" type="ORF">C8F04DRAFT_1144853</name>
</gene>